<evidence type="ECO:0000256" key="3">
    <source>
        <dbReference type="ARBA" id="ARBA00022723"/>
    </source>
</evidence>
<evidence type="ECO:0000256" key="1">
    <source>
        <dbReference type="ARBA" id="ARBA00022490"/>
    </source>
</evidence>
<feature type="binding site" evidence="8">
    <location>
        <begin position="11"/>
        <end position="13"/>
    </location>
    <ligand>
        <name>GTP</name>
        <dbReference type="ChEBI" id="CHEBI:37565"/>
    </ligand>
</feature>
<evidence type="ECO:0000256" key="5">
    <source>
        <dbReference type="ARBA" id="ARBA00022842"/>
    </source>
</evidence>
<dbReference type="CDD" id="cd02503">
    <property type="entry name" value="MobA"/>
    <property type="match status" value="1"/>
</dbReference>
<evidence type="ECO:0000256" key="4">
    <source>
        <dbReference type="ARBA" id="ARBA00022741"/>
    </source>
</evidence>
<dbReference type="RefSeq" id="WP_310923057.1">
    <property type="nucleotide sequence ID" value="NZ_JAMQOP010000001.1"/>
</dbReference>
<proteinExistence type="inferred from homology"/>
<feature type="binding site" evidence="8">
    <location>
        <position position="106"/>
    </location>
    <ligand>
        <name>GTP</name>
        <dbReference type="ChEBI" id="CHEBI:37565"/>
    </ligand>
</feature>
<comment type="function">
    <text evidence="8">Transfers a GMP moiety from GTP to Mo-molybdopterin (Mo-MPT) cofactor (Moco or molybdenum cofactor) to form Mo-molybdopterin guanine dinucleotide (Mo-MGD) cofactor.</text>
</comment>
<dbReference type="InterPro" id="IPR025877">
    <property type="entry name" value="MobA-like_NTP_Trfase"/>
</dbReference>
<dbReference type="Pfam" id="PF12804">
    <property type="entry name" value="NTP_transf_3"/>
    <property type="match status" value="1"/>
</dbReference>
<comment type="caution">
    <text evidence="10">The sequence shown here is derived from an EMBL/GenBank/DDBJ whole genome shotgun (WGS) entry which is preliminary data.</text>
</comment>
<evidence type="ECO:0000256" key="2">
    <source>
        <dbReference type="ARBA" id="ARBA00022679"/>
    </source>
</evidence>
<dbReference type="SUPFAM" id="SSF53448">
    <property type="entry name" value="Nucleotide-diphospho-sugar transferases"/>
    <property type="match status" value="1"/>
</dbReference>
<dbReference type="GO" id="GO:0016779">
    <property type="term" value="F:nucleotidyltransferase activity"/>
    <property type="evidence" value="ECO:0007669"/>
    <property type="project" value="UniProtKB-KW"/>
</dbReference>
<keyword evidence="11" id="KW-1185">Reference proteome</keyword>
<feature type="binding site" evidence="8">
    <location>
        <position position="106"/>
    </location>
    <ligand>
        <name>Mg(2+)</name>
        <dbReference type="ChEBI" id="CHEBI:18420"/>
    </ligand>
</feature>
<comment type="cofactor">
    <cofactor evidence="8">
        <name>Mg(2+)</name>
        <dbReference type="ChEBI" id="CHEBI:18420"/>
    </cofactor>
</comment>
<evidence type="ECO:0000256" key="7">
    <source>
        <dbReference type="ARBA" id="ARBA00023150"/>
    </source>
</evidence>
<evidence type="ECO:0000256" key="8">
    <source>
        <dbReference type="HAMAP-Rule" id="MF_00316"/>
    </source>
</evidence>
<gene>
    <name evidence="8" type="primary">mobA</name>
    <name evidence="10" type="ORF">NDI76_05780</name>
</gene>
<dbReference type="Proteomes" id="UP001257060">
    <property type="component" value="Unassembled WGS sequence"/>
</dbReference>
<keyword evidence="5 8" id="KW-0460">Magnesium</keyword>
<dbReference type="HAMAP" id="MF_00316">
    <property type="entry name" value="MobA"/>
    <property type="match status" value="1"/>
</dbReference>
<comment type="catalytic activity">
    <reaction evidence="8">
        <text>Mo-molybdopterin + GTP + H(+) = Mo-molybdopterin guanine dinucleotide + diphosphate</text>
        <dbReference type="Rhea" id="RHEA:34243"/>
        <dbReference type="ChEBI" id="CHEBI:15378"/>
        <dbReference type="ChEBI" id="CHEBI:33019"/>
        <dbReference type="ChEBI" id="CHEBI:37565"/>
        <dbReference type="ChEBI" id="CHEBI:71302"/>
        <dbReference type="ChEBI" id="CHEBI:71310"/>
        <dbReference type="EC" id="2.7.7.77"/>
    </reaction>
</comment>
<keyword evidence="1 8" id="KW-0963">Cytoplasm</keyword>
<feature type="binding site" evidence="8">
    <location>
        <position position="52"/>
    </location>
    <ligand>
        <name>GTP</name>
        <dbReference type="ChEBI" id="CHEBI:37565"/>
    </ligand>
</feature>
<comment type="subcellular location">
    <subcellularLocation>
        <location evidence="8">Cytoplasm</location>
    </subcellularLocation>
</comment>
<keyword evidence="2 8" id="KW-0808">Transferase</keyword>
<sequence length="209" mass="22276">MTDVSREGVVLCGGYSTRFGDGDKALADLAGTPLVRRVADRLATVCDRLVLNCREEQVEGLRTAVEGCDVPVAVATDPVPDRGPAAGIAAGLSAVDSAYAAVVACDMPFVDPAFVAYLFSRADGHDAAVPRPGEWYQTTQAVYRADAMAAACERALNRGEARVVAALDELDDWVTVTEEEVRAHAAPETFENLNTKAEVREAARRFESS</sequence>
<organism evidence="10 11">
    <name type="scientific">Halogeometricum salsisoli</name>
    <dbReference type="NCBI Taxonomy" id="2950536"/>
    <lineage>
        <taxon>Archaea</taxon>
        <taxon>Methanobacteriati</taxon>
        <taxon>Methanobacteriota</taxon>
        <taxon>Stenosarchaea group</taxon>
        <taxon>Halobacteria</taxon>
        <taxon>Halobacteriales</taxon>
        <taxon>Haloferacaceae</taxon>
        <taxon>Halogeometricum</taxon>
    </lineage>
</organism>
<keyword evidence="6 8" id="KW-0342">GTP-binding</keyword>
<keyword evidence="7 8" id="KW-0501">Molybdenum cofactor biosynthesis</keyword>
<feature type="domain" description="MobA-like NTP transferase" evidence="9">
    <location>
        <begin position="8"/>
        <end position="168"/>
    </location>
</feature>
<feature type="binding site" evidence="8">
    <location>
        <position position="24"/>
    </location>
    <ligand>
        <name>GTP</name>
        <dbReference type="ChEBI" id="CHEBI:37565"/>
    </ligand>
</feature>
<protein>
    <recommendedName>
        <fullName evidence="8">Probable molybdenum cofactor guanylyltransferase</fullName>
        <shortName evidence="8">MoCo guanylyltransferase</shortName>
        <ecNumber evidence="8">2.7.7.77</ecNumber>
    </recommendedName>
    <alternativeName>
        <fullName evidence="8">GTP:molybdopterin guanylyltransferase</fullName>
    </alternativeName>
    <alternativeName>
        <fullName evidence="8">Mo-MPT guanylyltransferase</fullName>
    </alternativeName>
    <alternativeName>
        <fullName evidence="8">Molybdopterin guanylyltransferase</fullName>
    </alternativeName>
    <alternativeName>
        <fullName evidence="8">Molybdopterin-guanine dinucleotide synthase</fullName>
        <shortName evidence="8">MGD synthase</shortName>
    </alternativeName>
</protein>
<dbReference type="InterPro" id="IPR013482">
    <property type="entry name" value="Molybde_CF_guanTrfase"/>
</dbReference>
<keyword evidence="3 8" id="KW-0479">Metal-binding</keyword>
<evidence type="ECO:0000256" key="6">
    <source>
        <dbReference type="ARBA" id="ARBA00023134"/>
    </source>
</evidence>
<dbReference type="EC" id="2.7.7.77" evidence="8"/>
<dbReference type="EMBL" id="JAMQOP010000001">
    <property type="protein sequence ID" value="MDS0298244.1"/>
    <property type="molecule type" value="Genomic_DNA"/>
</dbReference>
<dbReference type="Gene3D" id="3.90.550.10">
    <property type="entry name" value="Spore Coat Polysaccharide Biosynthesis Protein SpsA, Chain A"/>
    <property type="match status" value="1"/>
</dbReference>
<comment type="similarity">
    <text evidence="8">Belongs to the MobA family.</text>
</comment>
<dbReference type="InterPro" id="IPR029044">
    <property type="entry name" value="Nucleotide-diphossugar_trans"/>
</dbReference>
<name>A0ABU2GBX9_9EURY</name>
<reference evidence="10 11" key="1">
    <citation type="submission" date="2022-06" db="EMBL/GenBank/DDBJ databases">
        <title>Halogeometricum sp. a new haloarchaeum isolate from saline soil.</title>
        <authorList>
            <person name="Strakova D."/>
            <person name="Galisteo C."/>
            <person name="Sanchez-Porro C."/>
            <person name="Ventosa A."/>
        </authorList>
    </citation>
    <scope>NUCLEOTIDE SEQUENCE [LARGE SCALE GENOMIC DNA]</scope>
    <source>
        <strain evidence="10 11">S1BR25-6</strain>
    </source>
</reference>
<evidence type="ECO:0000313" key="10">
    <source>
        <dbReference type="EMBL" id="MDS0298244.1"/>
    </source>
</evidence>
<dbReference type="PANTHER" id="PTHR19136:SF81">
    <property type="entry name" value="MOLYBDENUM COFACTOR GUANYLYLTRANSFERASE"/>
    <property type="match status" value="1"/>
</dbReference>
<evidence type="ECO:0000313" key="11">
    <source>
        <dbReference type="Proteomes" id="UP001257060"/>
    </source>
</evidence>
<evidence type="ECO:0000259" key="9">
    <source>
        <dbReference type="Pfam" id="PF12804"/>
    </source>
</evidence>
<comment type="domain">
    <text evidence="8">The N-terminal domain determines nucleotide recognition and specific binding, while the C-terminal domain determines the specific binding to the target protein.</text>
</comment>
<keyword evidence="4 8" id="KW-0547">Nucleotide-binding</keyword>
<dbReference type="PANTHER" id="PTHR19136">
    <property type="entry name" value="MOLYBDENUM COFACTOR GUANYLYLTRANSFERASE"/>
    <property type="match status" value="1"/>
</dbReference>
<keyword evidence="10" id="KW-0548">Nucleotidyltransferase</keyword>
<comment type="caution">
    <text evidence="8">Lacks conserved residue(s) required for the propagation of feature annotation.</text>
</comment>
<accession>A0ABU2GBX9</accession>